<organism evidence="2 3">
    <name type="scientific">Tissierella carlieri</name>
    <dbReference type="NCBI Taxonomy" id="689904"/>
    <lineage>
        <taxon>Bacteria</taxon>
        <taxon>Bacillati</taxon>
        <taxon>Bacillota</taxon>
        <taxon>Tissierellia</taxon>
        <taxon>Tissierellales</taxon>
        <taxon>Tissierellaceae</taxon>
        <taxon>Tissierella</taxon>
    </lineage>
</organism>
<keyword evidence="1" id="KW-0812">Transmembrane</keyword>
<feature type="transmembrane region" description="Helical" evidence="1">
    <location>
        <begin position="142"/>
        <end position="169"/>
    </location>
</feature>
<reference evidence="2 3" key="1">
    <citation type="submission" date="2022-06" db="EMBL/GenBank/DDBJ databases">
        <title>Isolation of gut microbiota from human fecal samples.</title>
        <authorList>
            <person name="Pamer E.G."/>
            <person name="Barat B."/>
            <person name="Waligurski E."/>
            <person name="Medina S."/>
            <person name="Paddock L."/>
            <person name="Mostad J."/>
        </authorList>
    </citation>
    <scope>NUCLEOTIDE SEQUENCE [LARGE SCALE GENOMIC DNA]</scope>
    <source>
        <strain evidence="2 3">DFI.7.95</strain>
    </source>
</reference>
<gene>
    <name evidence="2" type="ORF">NE686_12085</name>
</gene>
<keyword evidence="1" id="KW-1133">Transmembrane helix</keyword>
<dbReference type="Proteomes" id="UP001524478">
    <property type="component" value="Unassembled WGS sequence"/>
</dbReference>
<feature type="transmembrane region" description="Helical" evidence="1">
    <location>
        <begin position="12"/>
        <end position="34"/>
    </location>
</feature>
<sequence>MKNGKRIDTRILTQSAFLVALSIALTRFASIMVLPTLRIGFGELPIMLSGMLFGPIVGGISGAAADLIGIMVNPQGPPHFGFTLSSMLWGIIPGLYVLYFRRKDTKSNPFSILRVFAIVSTCYIIISLGLNTYWLSQLYNKGIIVILPSRILTALVNIPIQSMIITYLIKYLKNIVAF</sequence>
<dbReference type="InterPro" id="IPR009825">
    <property type="entry name" value="ECF_substrate-spec-like"/>
</dbReference>
<feature type="transmembrane region" description="Helical" evidence="1">
    <location>
        <begin position="80"/>
        <end position="100"/>
    </location>
</feature>
<name>A0ABT1SBG3_9FIRM</name>
<dbReference type="InterPro" id="IPR030949">
    <property type="entry name" value="ECF_S_folate_fam"/>
</dbReference>
<evidence type="ECO:0000313" key="3">
    <source>
        <dbReference type="Proteomes" id="UP001524478"/>
    </source>
</evidence>
<dbReference type="RefSeq" id="WP_256311693.1">
    <property type="nucleotide sequence ID" value="NZ_JANGAC010000008.1"/>
</dbReference>
<accession>A0ABT1SBG3</accession>
<evidence type="ECO:0000313" key="2">
    <source>
        <dbReference type="EMBL" id="MCQ4923831.1"/>
    </source>
</evidence>
<evidence type="ECO:0000256" key="1">
    <source>
        <dbReference type="SAM" id="Phobius"/>
    </source>
</evidence>
<dbReference type="NCBIfam" id="TIGR04518">
    <property type="entry name" value="ECF_S_folT_fam"/>
    <property type="match status" value="1"/>
</dbReference>
<keyword evidence="1" id="KW-0472">Membrane</keyword>
<protein>
    <submittedName>
        <fullName evidence="2">Folate family ECF transporter S component</fullName>
    </submittedName>
</protein>
<comment type="caution">
    <text evidence="2">The sequence shown here is derived from an EMBL/GenBank/DDBJ whole genome shotgun (WGS) entry which is preliminary data.</text>
</comment>
<feature type="transmembrane region" description="Helical" evidence="1">
    <location>
        <begin position="46"/>
        <end position="68"/>
    </location>
</feature>
<proteinExistence type="predicted"/>
<dbReference type="Gene3D" id="1.10.1760.20">
    <property type="match status" value="1"/>
</dbReference>
<dbReference type="EMBL" id="JANGAC010000008">
    <property type="protein sequence ID" value="MCQ4923831.1"/>
    <property type="molecule type" value="Genomic_DNA"/>
</dbReference>
<dbReference type="Pfam" id="PF07155">
    <property type="entry name" value="ECF-ribofla_trS"/>
    <property type="match status" value="1"/>
</dbReference>
<keyword evidence="3" id="KW-1185">Reference proteome</keyword>
<feature type="transmembrane region" description="Helical" evidence="1">
    <location>
        <begin position="112"/>
        <end position="136"/>
    </location>
</feature>